<evidence type="ECO:0000313" key="3">
    <source>
        <dbReference type="Proteomes" id="UP000295530"/>
    </source>
</evidence>
<dbReference type="RefSeq" id="WP_133461782.1">
    <property type="nucleotide sequence ID" value="NZ_SNVX01000012.1"/>
</dbReference>
<dbReference type="EMBL" id="SNVX01000012">
    <property type="protein sequence ID" value="TDN55960.1"/>
    <property type="molecule type" value="Genomic_DNA"/>
</dbReference>
<keyword evidence="3" id="KW-1185">Reference proteome</keyword>
<dbReference type="Pfam" id="PF13503">
    <property type="entry name" value="DUF4123"/>
    <property type="match status" value="1"/>
</dbReference>
<protein>
    <submittedName>
        <fullName evidence="2">Uncharacterized protein DUF4123</fullName>
    </submittedName>
</protein>
<organism evidence="2 3">
    <name type="scientific">Scandinavium goeteborgense</name>
    <dbReference type="NCBI Taxonomy" id="1851514"/>
    <lineage>
        <taxon>Bacteria</taxon>
        <taxon>Pseudomonadati</taxon>
        <taxon>Pseudomonadota</taxon>
        <taxon>Gammaproteobacteria</taxon>
        <taxon>Enterobacterales</taxon>
        <taxon>Enterobacteriaceae</taxon>
        <taxon>Scandinavium</taxon>
    </lineage>
</organism>
<sequence length="326" mass="37593">MDLPIGYDYSHQAFQGQCESIKEELRQHFLRSGNKCVLLIDAALLRQRAEEQELISEIETRQVFKVPLASQYLTDEFFPWLVVLDLSSDKDKYLLDKSIEWALSEIEPQKIQSGCGRMYCGWLSIYGDLEAACVHLGKTALQRKNNKDILLRYYDPAVATLLWEILDSWQRQRLLGPVTSWYSIDGDGQLVQRTGLVQQYAQLSFSLSLSPESWLDIEMIVITNLILREYRKTNSDKHRLNEIQVFQTVLPALRRAGYHMFKTKEDLVAYGLHALNVSPDFDCHPEISRLLTTQRAQPDRSYRDAISSVSSKQWAHIQAGDDLHPL</sequence>
<feature type="domain" description="DUF4123" evidence="1">
    <location>
        <begin position="38"/>
        <end position="172"/>
    </location>
</feature>
<name>A0A4R6ECR7_SCAGO</name>
<evidence type="ECO:0000259" key="1">
    <source>
        <dbReference type="Pfam" id="PF13503"/>
    </source>
</evidence>
<gene>
    <name evidence="2" type="ORF">EC847_1124</name>
</gene>
<reference evidence="2 3" key="1">
    <citation type="submission" date="2019-03" db="EMBL/GenBank/DDBJ databases">
        <title>Genomic analyses of the natural microbiome of Caenorhabditis elegans.</title>
        <authorList>
            <person name="Samuel B."/>
        </authorList>
    </citation>
    <scope>NUCLEOTIDE SEQUENCE [LARGE SCALE GENOMIC DNA]</scope>
    <source>
        <strain evidence="2 3">BIGb0156</strain>
    </source>
</reference>
<dbReference type="OrthoDB" id="5999836at2"/>
<dbReference type="Proteomes" id="UP000295530">
    <property type="component" value="Unassembled WGS sequence"/>
</dbReference>
<evidence type="ECO:0000313" key="2">
    <source>
        <dbReference type="EMBL" id="TDN55960.1"/>
    </source>
</evidence>
<accession>A0A4R6ECR7</accession>
<dbReference type="AlphaFoldDB" id="A0A4R6ECR7"/>
<comment type="caution">
    <text evidence="2">The sequence shown here is derived from an EMBL/GenBank/DDBJ whole genome shotgun (WGS) entry which is preliminary data.</text>
</comment>
<proteinExistence type="predicted"/>
<dbReference type="InterPro" id="IPR025391">
    <property type="entry name" value="DUF4123"/>
</dbReference>